<sequence>MSVEMFQVSPHDSNIYCIPSFSEKKFTVEIQPSESFQLGNALQSFFPLLEAVFDYLNCNDLKNCMLVNEVWKDLAAKILQKRSSVSWVSYVERERIFQSSKCFNYNNISKCIIFYDYHYIKLDKYICLHENQLQRMTFVEYISKEVVPKNIEHCFLSCSSVTPIDLSNLIRSKKTAEKIPRAVFQSVSLPEIPNVKISMFHCNPSQSDAAIKCTLSKYIKPDEVVKCLLTFHISNPYRNIEKFLNCVLDGEDAASLALGGGIIKGIKPYLSDSYQIQRYCSAREYFCITFQQNKYAEIDFNAGSMVVSGVSHSTYEFEECLGKLKAKCQNRTDGVAFRICCAAKHDKDMETTLFNKHFPKIPLLGIDVDGEIGWDTKDFQKFKDETSGNMEFKKVKRTLPEMQHQWSSIFVLLTWGKLVNEGMFGL</sequence>
<keyword evidence="1" id="KW-1185">Reference proteome</keyword>
<evidence type="ECO:0000313" key="2">
    <source>
        <dbReference type="RefSeq" id="XP_018331034.1"/>
    </source>
</evidence>
<reference evidence="2" key="1">
    <citation type="submission" date="2025-08" db="UniProtKB">
        <authorList>
            <consortium name="RefSeq"/>
        </authorList>
    </citation>
    <scope>IDENTIFICATION</scope>
    <source>
        <tissue evidence="2">Entire body</tissue>
    </source>
</reference>
<dbReference type="AlphaFoldDB" id="A0A1W4X4M7"/>
<dbReference type="PANTHER" id="PTHR14939:SF5">
    <property type="entry name" value="F-BOX ONLY PROTEIN 22"/>
    <property type="match status" value="1"/>
</dbReference>
<gene>
    <name evidence="2" type="primary">LOC108740953</name>
</gene>
<protein>
    <submittedName>
        <fullName evidence="2">Uncharacterized protein LOC108740953</fullName>
    </submittedName>
</protein>
<dbReference type="RefSeq" id="XP_018331034.1">
    <property type="nucleotide sequence ID" value="XM_018475532.2"/>
</dbReference>
<accession>A0A1W4X4M7</accession>
<dbReference type="InParanoid" id="A0A1W4X4M7"/>
<dbReference type="OrthoDB" id="199913at2759"/>
<organism evidence="1 2">
    <name type="scientific">Agrilus planipennis</name>
    <name type="common">Emerald ash borer</name>
    <name type="synonym">Agrilus marcopoli</name>
    <dbReference type="NCBI Taxonomy" id="224129"/>
    <lineage>
        <taxon>Eukaryota</taxon>
        <taxon>Metazoa</taxon>
        <taxon>Ecdysozoa</taxon>
        <taxon>Arthropoda</taxon>
        <taxon>Hexapoda</taxon>
        <taxon>Insecta</taxon>
        <taxon>Pterygota</taxon>
        <taxon>Neoptera</taxon>
        <taxon>Endopterygota</taxon>
        <taxon>Coleoptera</taxon>
        <taxon>Polyphaga</taxon>
        <taxon>Elateriformia</taxon>
        <taxon>Buprestoidea</taxon>
        <taxon>Buprestidae</taxon>
        <taxon>Agrilinae</taxon>
        <taxon>Agrilus</taxon>
    </lineage>
</organism>
<dbReference type="PANTHER" id="PTHR14939">
    <property type="entry name" value="F-BOX ONLY PROTEIN 22"/>
    <property type="match status" value="1"/>
</dbReference>
<dbReference type="GO" id="GO:0000209">
    <property type="term" value="P:protein polyubiquitination"/>
    <property type="evidence" value="ECO:0007669"/>
    <property type="project" value="TreeGrafter"/>
</dbReference>
<name>A0A1W4X4M7_AGRPL</name>
<dbReference type="KEGG" id="apln:108740953"/>
<dbReference type="GO" id="GO:0032436">
    <property type="term" value="P:positive regulation of proteasomal ubiquitin-dependent protein catabolic process"/>
    <property type="evidence" value="ECO:0007669"/>
    <property type="project" value="TreeGrafter"/>
</dbReference>
<dbReference type="GeneID" id="108740953"/>
<evidence type="ECO:0000313" key="1">
    <source>
        <dbReference type="Proteomes" id="UP000192223"/>
    </source>
</evidence>
<dbReference type="STRING" id="224129.A0A1W4X4M7"/>
<dbReference type="Proteomes" id="UP000192223">
    <property type="component" value="Unplaced"/>
</dbReference>
<proteinExistence type="predicted"/>